<name>A0AA88DC32_FICCA</name>
<organism evidence="1 2">
    <name type="scientific">Ficus carica</name>
    <name type="common">Common fig</name>
    <dbReference type="NCBI Taxonomy" id="3494"/>
    <lineage>
        <taxon>Eukaryota</taxon>
        <taxon>Viridiplantae</taxon>
        <taxon>Streptophyta</taxon>
        <taxon>Embryophyta</taxon>
        <taxon>Tracheophyta</taxon>
        <taxon>Spermatophyta</taxon>
        <taxon>Magnoliopsida</taxon>
        <taxon>eudicotyledons</taxon>
        <taxon>Gunneridae</taxon>
        <taxon>Pentapetalae</taxon>
        <taxon>rosids</taxon>
        <taxon>fabids</taxon>
        <taxon>Rosales</taxon>
        <taxon>Moraceae</taxon>
        <taxon>Ficeae</taxon>
        <taxon>Ficus</taxon>
    </lineage>
</organism>
<reference evidence="1" key="1">
    <citation type="submission" date="2023-07" db="EMBL/GenBank/DDBJ databases">
        <title>draft genome sequence of fig (Ficus carica).</title>
        <authorList>
            <person name="Takahashi T."/>
            <person name="Nishimura K."/>
        </authorList>
    </citation>
    <scope>NUCLEOTIDE SEQUENCE</scope>
</reference>
<evidence type="ECO:0000313" key="1">
    <source>
        <dbReference type="EMBL" id="GMN49707.1"/>
    </source>
</evidence>
<accession>A0AA88DC32</accession>
<dbReference type="AlphaFoldDB" id="A0AA88DC32"/>
<dbReference type="EMBL" id="BTGU01000031">
    <property type="protein sequence ID" value="GMN49707.1"/>
    <property type="molecule type" value="Genomic_DNA"/>
</dbReference>
<dbReference type="Proteomes" id="UP001187192">
    <property type="component" value="Unassembled WGS sequence"/>
</dbReference>
<evidence type="ECO:0000313" key="2">
    <source>
        <dbReference type="Proteomes" id="UP001187192"/>
    </source>
</evidence>
<proteinExistence type="predicted"/>
<sequence length="72" mass="8285">MAAEEWSVRLTSPLINFTVSSLIPDSLILFLDKLDSSHTQVDLIEPNLVLRFAMFMLSRNTVYCSIHRKQKC</sequence>
<comment type="caution">
    <text evidence="1">The sequence shown here is derived from an EMBL/GenBank/DDBJ whole genome shotgun (WGS) entry which is preliminary data.</text>
</comment>
<protein>
    <submittedName>
        <fullName evidence="1">Uncharacterized protein</fullName>
    </submittedName>
</protein>
<gene>
    <name evidence="1" type="ORF">TIFTF001_018876</name>
</gene>
<keyword evidence="2" id="KW-1185">Reference proteome</keyword>